<evidence type="ECO:0000313" key="4">
    <source>
        <dbReference type="EMBL" id="KAG2915489.1"/>
    </source>
</evidence>
<feature type="region of interest" description="Disordered" evidence="1">
    <location>
        <begin position="65"/>
        <end position="94"/>
    </location>
</feature>
<dbReference type="EMBL" id="RCMK01000702">
    <property type="protein sequence ID" value="KAG2915489.1"/>
    <property type="molecule type" value="Genomic_DNA"/>
</dbReference>
<dbReference type="Proteomes" id="UP000735874">
    <property type="component" value="Unassembled WGS sequence"/>
</dbReference>
<protein>
    <submittedName>
        <fullName evidence="3">Uncharacterized protein</fullName>
    </submittedName>
</protein>
<dbReference type="AlphaFoldDB" id="A0A8T1BH95"/>
<evidence type="ECO:0000313" key="3">
    <source>
        <dbReference type="EMBL" id="KAG2900002.1"/>
    </source>
</evidence>
<dbReference type="Proteomes" id="UP000736787">
    <property type="component" value="Unassembled WGS sequence"/>
</dbReference>
<dbReference type="EMBL" id="RCML01000718">
    <property type="protein sequence ID" value="KAG2970532.1"/>
    <property type="molecule type" value="Genomic_DNA"/>
</dbReference>
<dbReference type="Proteomes" id="UP000774804">
    <property type="component" value="Unassembled WGS sequence"/>
</dbReference>
<dbReference type="Proteomes" id="UP000697107">
    <property type="component" value="Unassembled WGS sequence"/>
</dbReference>
<evidence type="ECO:0000313" key="6">
    <source>
        <dbReference type="Proteomes" id="UP000774804"/>
    </source>
</evidence>
<accession>A0A8T1BH95</accession>
<proteinExistence type="predicted"/>
<sequence>MREVSKGELSVAKHKAELQLSVSMRTSQRTLARVDWLVFTKMVNTLPLKPEDMLARQAWARACRDSMSSGYTKRRQAGGGSAMVRPSARAASPR</sequence>
<name>A0A8T1BH95_9STRA</name>
<reference evidence="3" key="1">
    <citation type="submission" date="2018-10" db="EMBL/GenBank/DDBJ databases">
        <title>Effector identification in a new, highly contiguous assembly of the strawberry crown rot pathogen Phytophthora cactorum.</title>
        <authorList>
            <person name="Armitage A.D."/>
            <person name="Nellist C.F."/>
            <person name="Bates H."/>
            <person name="Vickerstaff R.J."/>
            <person name="Harrison R.J."/>
        </authorList>
    </citation>
    <scope>NUCLEOTIDE SEQUENCE</scope>
    <source>
        <strain evidence="2">15-7</strain>
        <strain evidence="3">4032</strain>
        <strain evidence="4">4040</strain>
        <strain evidence="5">P415</strain>
    </source>
</reference>
<evidence type="ECO:0000256" key="1">
    <source>
        <dbReference type="SAM" id="MobiDB-lite"/>
    </source>
</evidence>
<comment type="caution">
    <text evidence="3">The sequence shown here is derived from an EMBL/GenBank/DDBJ whole genome shotgun (WGS) entry which is preliminary data.</text>
</comment>
<organism evidence="3 6">
    <name type="scientific">Phytophthora cactorum</name>
    <dbReference type="NCBI Taxonomy" id="29920"/>
    <lineage>
        <taxon>Eukaryota</taxon>
        <taxon>Sar</taxon>
        <taxon>Stramenopiles</taxon>
        <taxon>Oomycota</taxon>
        <taxon>Peronosporomycetes</taxon>
        <taxon>Peronosporales</taxon>
        <taxon>Peronosporaceae</taxon>
        <taxon>Phytophthora</taxon>
    </lineage>
</organism>
<evidence type="ECO:0000313" key="5">
    <source>
        <dbReference type="EMBL" id="KAG2970532.1"/>
    </source>
</evidence>
<dbReference type="EMBL" id="RCMG01000708">
    <property type="protein sequence ID" value="KAG2850180.1"/>
    <property type="molecule type" value="Genomic_DNA"/>
</dbReference>
<dbReference type="EMBL" id="RCMI01000713">
    <property type="protein sequence ID" value="KAG2900002.1"/>
    <property type="molecule type" value="Genomic_DNA"/>
</dbReference>
<evidence type="ECO:0000313" key="2">
    <source>
        <dbReference type="EMBL" id="KAG2850180.1"/>
    </source>
</evidence>
<gene>
    <name evidence="2" type="ORF">PC113_g17007</name>
    <name evidence="3" type="ORF">PC115_g16377</name>
    <name evidence="4" type="ORF">PC117_g17999</name>
    <name evidence="5" type="ORF">PC118_g16802</name>
</gene>